<comment type="caution">
    <text evidence="2">The sequence shown here is derived from an EMBL/GenBank/DDBJ whole genome shotgun (WGS) entry which is preliminary data.</text>
</comment>
<dbReference type="RefSeq" id="WP_110022816.1">
    <property type="nucleotide sequence ID" value="NZ_PDNZ01000003.1"/>
</dbReference>
<evidence type="ECO:0000313" key="3">
    <source>
        <dbReference type="Proteomes" id="UP000246278"/>
    </source>
</evidence>
<dbReference type="Proteomes" id="UP000246278">
    <property type="component" value="Unassembled WGS sequence"/>
</dbReference>
<keyword evidence="3" id="KW-1185">Reference proteome</keyword>
<reference evidence="3" key="1">
    <citation type="submission" date="2017-10" db="EMBL/GenBank/DDBJ databases">
        <authorList>
            <person name="Gaisin V.A."/>
            <person name="Rysina M.S."/>
            <person name="Grouzdev D.S."/>
        </authorList>
    </citation>
    <scope>NUCLEOTIDE SEQUENCE [LARGE SCALE GENOMIC DNA]</scope>
    <source>
        <strain evidence="3">V1</strain>
    </source>
</reference>
<evidence type="ECO:0000313" key="2">
    <source>
        <dbReference type="EMBL" id="PWW82343.1"/>
    </source>
</evidence>
<dbReference type="PANTHER" id="PTHR12526">
    <property type="entry name" value="GLYCOSYLTRANSFERASE"/>
    <property type="match status" value="1"/>
</dbReference>
<dbReference type="InterPro" id="IPR001296">
    <property type="entry name" value="Glyco_trans_1"/>
</dbReference>
<dbReference type="CDD" id="cd03801">
    <property type="entry name" value="GT4_PimA-like"/>
    <property type="match status" value="1"/>
</dbReference>
<gene>
    <name evidence="2" type="ORF">CR164_04885</name>
</gene>
<dbReference type="Pfam" id="PF00534">
    <property type="entry name" value="Glycos_transf_1"/>
    <property type="match status" value="1"/>
</dbReference>
<dbReference type="AlphaFoldDB" id="A0A317T6P8"/>
<name>A0A317T6P8_9CHLB</name>
<dbReference type="OrthoDB" id="596635at2"/>
<dbReference type="GO" id="GO:0016757">
    <property type="term" value="F:glycosyltransferase activity"/>
    <property type="evidence" value="ECO:0007669"/>
    <property type="project" value="InterPro"/>
</dbReference>
<dbReference type="SUPFAM" id="SSF53756">
    <property type="entry name" value="UDP-Glycosyltransferase/glycogen phosphorylase"/>
    <property type="match status" value="1"/>
</dbReference>
<dbReference type="EMBL" id="PDNZ01000003">
    <property type="protein sequence ID" value="PWW82343.1"/>
    <property type="molecule type" value="Genomic_DNA"/>
</dbReference>
<sequence length="389" mass="44759">MLYILLTSEYPPEMYGGIAHWAKNLFDTLIHSNHQVIVLTHRNRKHSKLKVTSTDNVRYIKGHDWQKFHWLYRIPYLLKFLLTHKNVTLIAATWDELQILHKLKPFFGFKIYCSSHGTDITKHVFPRKEKTLRKINTIFGSIDLFMPVSQSLDRLARSMYPNILCKSIVLGCNVNTERFHPEMDTSKKSALRKQFNIDPSCSLIITVGRMMAVKGFRQVIMALHEIRKTIPNVLYMIVAKPQAPEQQRIQYLVKELGLEDHVVIQNPVSNDELPKLLQMADVFALTSEPVYYPHYQEEGLPRVIPEASACGLPVIVSTTGGLREAVIDKETGFIVRHGDQETLKKRMITLLNDENLASEMGRKGREHVIKNFSDHSMTEKIFSIANAQL</sequence>
<accession>A0A317T6P8</accession>
<evidence type="ECO:0000259" key="1">
    <source>
        <dbReference type="Pfam" id="PF00534"/>
    </source>
</evidence>
<dbReference type="Gene3D" id="3.40.50.2000">
    <property type="entry name" value="Glycogen Phosphorylase B"/>
    <property type="match status" value="2"/>
</dbReference>
<organism evidence="2 3">
    <name type="scientific">Prosthecochloris marina</name>
    <dbReference type="NCBI Taxonomy" id="2017681"/>
    <lineage>
        <taxon>Bacteria</taxon>
        <taxon>Pseudomonadati</taxon>
        <taxon>Chlorobiota</taxon>
        <taxon>Chlorobiia</taxon>
        <taxon>Chlorobiales</taxon>
        <taxon>Chlorobiaceae</taxon>
        <taxon>Prosthecochloris</taxon>
    </lineage>
</organism>
<protein>
    <recommendedName>
        <fullName evidence="1">Glycosyl transferase family 1 domain-containing protein</fullName>
    </recommendedName>
</protein>
<feature type="domain" description="Glycosyl transferase family 1" evidence="1">
    <location>
        <begin position="189"/>
        <end position="366"/>
    </location>
</feature>
<proteinExistence type="predicted"/>